<dbReference type="InterPro" id="IPR050109">
    <property type="entry name" value="HTH-type_TetR-like_transc_reg"/>
</dbReference>
<organism evidence="6 7">
    <name type="scientific">Caproicibacterium argilliputei</name>
    <dbReference type="NCBI Taxonomy" id="3030016"/>
    <lineage>
        <taxon>Bacteria</taxon>
        <taxon>Bacillati</taxon>
        <taxon>Bacillota</taxon>
        <taxon>Clostridia</taxon>
        <taxon>Eubacteriales</taxon>
        <taxon>Oscillospiraceae</taxon>
        <taxon>Caproicibacterium</taxon>
    </lineage>
</organism>
<dbReference type="InterPro" id="IPR009057">
    <property type="entry name" value="Homeodomain-like_sf"/>
</dbReference>
<dbReference type="GO" id="GO:0003700">
    <property type="term" value="F:DNA-binding transcription factor activity"/>
    <property type="evidence" value="ECO:0007669"/>
    <property type="project" value="TreeGrafter"/>
</dbReference>
<evidence type="ECO:0000313" key="7">
    <source>
        <dbReference type="Proteomes" id="UP001300604"/>
    </source>
</evidence>
<reference evidence="6" key="1">
    <citation type="submission" date="2023-09" db="EMBL/GenBank/DDBJ databases">
        <authorList>
            <person name="Zeng C."/>
        </authorList>
    </citation>
    <scope>NUCLEOTIDE SEQUENCE</scope>
    <source>
        <strain evidence="6">ZCY20-5</strain>
    </source>
</reference>
<evidence type="ECO:0000256" key="2">
    <source>
        <dbReference type="ARBA" id="ARBA00023125"/>
    </source>
</evidence>
<proteinExistence type="predicted"/>
<dbReference type="Pfam" id="PF00440">
    <property type="entry name" value="TetR_N"/>
    <property type="match status" value="1"/>
</dbReference>
<dbReference type="EMBL" id="CP135996">
    <property type="protein sequence ID" value="WOC32470.1"/>
    <property type="molecule type" value="Genomic_DNA"/>
</dbReference>
<accession>A0AA97DBA5</accession>
<dbReference type="PANTHER" id="PTHR30055:SF223">
    <property type="entry name" value="HTH-TYPE TRANSCRIPTIONAL REGULATOR UIDR"/>
    <property type="match status" value="1"/>
</dbReference>
<dbReference type="AlphaFoldDB" id="A0AA97DBA5"/>
<name>A0AA97DBA5_9FIRM</name>
<dbReference type="Gene3D" id="1.10.357.10">
    <property type="entry name" value="Tetracycline Repressor, domain 2"/>
    <property type="match status" value="1"/>
</dbReference>
<dbReference type="PRINTS" id="PR00455">
    <property type="entry name" value="HTHTETR"/>
</dbReference>
<keyword evidence="2 4" id="KW-0238">DNA-binding</keyword>
<evidence type="ECO:0000259" key="5">
    <source>
        <dbReference type="PROSITE" id="PS50977"/>
    </source>
</evidence>
<evidence type="ECO:0000256" key="1">
    <source>
        <dbReference type="ARBA" id="ARBA00023015"/>
    </source>
</evidence>
<sequence length="203" mass="23065">MHDSPTLQRILEAGKQEFLKNGFRAASLRQIVKEAGVTTGAFYGYFPSKESLFTALVRTPAQTLLTRFTAAQKQFAALPHEEQLGQMGKISGECMDWMVLYIYAHFDVFKLIICCADGTTYAHYLETMTEIETESTHRFIQVQRSLGKPVKEINCALEHILISGMFSALFEMVRHDMPQAQAVRFVKELKAFYSAGWKEVMGY</sequence>
<dbReference type="GO" id="GO:0045892">
    <property type="term" value="P:negative regulation of DNA-templated transcription"/>
    <property type="evidence" value="ECO:0007669"/>
    <property type="project" value="UniProtKB-ARBA"/>
</dbReference>
<protein>
    <submittedName>
        <fullName evidence="6">TetR/AcrR family transcriptional regulator</fullName>
    </submittedName>
</protein>
<dbReference type="InterPro" id="IPR023772">
    <property type="entry name" value="DNA-bd_HTH_TetR-type_CS"/>
</dbReference>
<keyword evidence="3" id="KW-0804">Transcription</keyword>
<dbReference type="SUPFAM" id="SSF46689">
    <property type="entry name" value="Homeodomain-like"/>
    <property type="match status" value="1"/>
</dbReference>
<evidence type="ECO:0000256" key="3">
    <source>
        <dbReference type="ARBA" id="ARBA00023163"/>
    </source>
</evidence>
<feature type="DNA-binding region" description="H-T-H motif" evidence="4">
    <location>
        <begin position="27"/>
        <end position="46"/>
    </location>
</feature>
<dbReference type="PROSITE" id="PS50977">
    <property type="entry name" value="HTH_TETR_2"/>
    <property type="match status" value="1"/>
</dbReference>
<dbReference type="PANTHER" id="PTHR30055">
    <property type="entry name" value="HTH-TYPE TRANSCRIPTIONAL REGULATOR RUTR"/>
    <property type="match status" value="1"/>
</dbReference>
<evidence type="ECO:0000256" key="4">
    <source>
        <dbReference type="PROSITE-ProRule" id="PRU00335"/>
    </source>
</evidence>
<dbReference type="RefSeq" id="WP_275844952.1">
    <property type="nucleotide sequence ID" value="NZ_CP135996.1"/>
</dbReference>
<feature type="domain" description="HTH tetR-type" evidence="5">
    <location>
        <begin position="4"/>
        <end position="64"/>
    </location>
</feature>
<dbReference type="GO" id="GO:0000976">
    <property type="term" value="F:transcription cis-regulatory region binding"/>
    <property type="evidence" value="ECO:0007669"/>
    <property type="project" value="TreeGrafter"/>
</dbReference>
<keyword evidence="1" id="KW-0805">Transcription regulation</keyword>
<reference evidence="6" key="2">
    <citation type="submission" date="2024-06" db="EMBL/GenBank/DDBJ databases">
        <title>Caproicibacterium argilliputei sp. nov, a novel caproic acid producing anaerobic bacterium isolated from pit mud.</title>
        <authorList>
            <person name="Xia S."/>
        </authorList>
    </citation>
    <scope>NUCLEOTIDE SEQUENCE</scope>
    <source>
        <strain evidence="6">ZCY20-5</strain>
    </source>
</reference>
<dbReference type="InterPro" id="IPR001647">
    <property type="entry name" value="HTH_TetR"/>
</dbReference>
<dbReference type="Proteomes" id="UP001300604">
    <property type="component" value="Chromosome"/>
</dbReference>
<dbReference type="KEGG" id="carl:PXC00_00970"/>
<keyword evidence="7" id="KW-1185">Reference proteome</keyword>
<evidence type="ECO:0000313" key="6">
    <source>
        <dbReference type="EMBL" id="WOC32470.1"/>
    </source>
</evidence>
<dbReference type="PROSITE" id="PS01081">
    <property type="entry name" value="HTH_TETR_1"/>
    <property type="match status" value="1"/>
</dbReference>
<dbReference type="FunFam" id="1.10.10.60:FF:000141">
    <property type="entry name" value="TetR family transcriptional regulator"/>
    <property type="match status" value="1"/>
</dbReference>
<gene>
    <name evidence="6" type="ORF">PXC00_00970</name>
</gene>